<dbReference type="AlphaFoldDB" id="A0A371B5E0"/>
<dbReference type="Gene3D" id="1.25.40.10">
    <property type="entry name" value="Tetratricopeptide repeat domain"/>
    <property type="match status" value="2"/>
</dbReference>
<organism evidence="3 4">
    <name type="scientific">Sphingorhabdus pulchriflava</name>
    <dbReference type="NCBI Taxonomy" id="2292257"/>
    <lineage>
        <taxon>Bacteria</taxon>
        <taxon>Pseudomonadati</taxon>
        <taxon>Pseudomonadota</taxon>
        <taxon>Alphaproteobacteria</taxon>
        <taxon>Sphingomonadales</taxon>
        <taxon>Sphingomonadaceae</taxon>
        <taxon>Sphingorhabdus</taxon>
    </lineage>
</organism>
<dbReference type="Gene3D" id="3.40.50.300">
    <property type="entry name" value="P-loop containing nucleotide triphosphate hydrolases"/>
    <property type="match status" value="1"/>
</dbReference>
<evidence type="ECO:0000256" key="2">
    <source>
        <dbReference type="PROSITE-ProRule" id="PRU00339"/>
    </source>
</evidence>
<dbReference type="Proteomes" id="UP000263833">
    <property type="component" value="Unassembled WGS sequence"/>
</dbReference>
<name>A0A371B5E0_9SPHN</name>
<sequence length="662" mass="73616">MKSQERMRAAHAAYQKGDLSGALVQAEAVLKALPRDHVALQFAGVVAAQAGFPEKASDFLRKAIACGGDNDDNRINLAKVLAELGQWNEALKLCQPPDGKPSQDLQRLEADLLKAQGRPNEAVWAYERIVHEQPDNFDAWNNLGNARHESGDLDAAMDAFQRARQLKPQESIVFTNIARVLMSKDRYEDACLMLEKAALLAPQDPAPLIELGRTLTSMDHPEAGLRALGDAARLDPKNPRVFVSIGQAFTDLSNQPQAERAFKFALQADAKNPVGYLNLGILLEKANRVDELSALVAAARQHGVDGPEISYLEALMLSRAGKLDEALQLAKSISSTAINEATIAQLKGQLADKLGLIDEAFWAYEDMNRAMAQSPLGLSVDRSAYQRNMDGLRHQTTADWFAGWPKVDVSRDPPSPVFLVGFPRSGTTLLDTILMGHSDTHVLEEIPLIETVAQAVGDLTRVGELSANEVAAMRELYFQELAKASPVPAGKMVIDKNPLSMVRMPLIHRLFPDAKIILAMRHPCDVVLSCYMQNFKPTEAMSSFLDLANAARTYDRIFAYWETCRKVLPLDVHMLRYEAMVEDVESEVRPLFDFLGLEWESGVLDHQKTARERGYIRTPSYAQVTEKVYSSASGRWQRYRKYMNEVLPILQPWAKAYGYEVD</sequence>
<dbReference type="PANTHER" id="PTHR12788">
    <property type="entry name" value="PROTEIN-TYROSINE SULFOTRANSFERASE 2"/>
    <property type="match status" value="1"/>
</dbReference>
<dbReference type="PANTHER" id="PTHR12788:SF10">
    <property type="entry name" value="PROTEIN-TYROSINE SULFOTRANSFERASE"/>
    <property type="match status" value="1"/>
</dbReference>
<dbReference type="InterPro" id="IPR019734">
    <property type="entry name" value="TPR_rpt"/>
</dbReference>
<dbReference type="EMBL" id="QRGP01000002">
    <property type="protein sequence ID" value="RDV02764.1"/>
    <property type="molecule type" value="Genomic_DNA"/>
</dbReference>
<proteinExistence type="predicted"/>
<comment type="caution">
    <text evidence="3">The sequence shown here is derived from an EMBL/GenBank/DDBJ whole genome shotgun (WGS) entry which is preliminary data.</text>
</comment>
<feature type="repeat" description="TPR" evidence="2">
    <location>
        <begin position="239"/>
        <end position="272"/>
    </location>
</feature>
<dbReference type="RefSeq" id="WP_115549866.1">
    <property type="nucleotide sequence ID" value="NZ_QRGP01000002.1"/>
</dbReference>
<dbReference type="InterPro" id="IPR011990">
    <property type="entry name" value="TPR-like_helical_dom_sf"/>
</dbReference>
<dbReference type="OrthoDB" id="9800698at2"/>
<dbReference type="SMART" id="SM00028">
    <property type="entry name" value="TPR"/>
    <property type="match status" value="6"/>
</dbReference>
<evidence type="ECO:0000256" key="1">
    <source>
        <dbReference type="ARBA" id="ARBA00022679"/>
    </source>
</evidence>
<dbReference type="GO" id="GO:0008476">
    <property type="term" value="F:protein-tyrosine sulfotransferase activity"/>
    <property type="evidence" value="ECO:0007669"/>
    <property type="project" value="InterPro"/>
</dbReference>
<dbReference type="Pfam" id="PF13432">
    <property type="entry name" value="TPR_16"/>
    <property type="match status" value="1"/>
</dbReference>
<keyword evidence="1 3" id="KW-0808">Transferase</keyword>
<protein>
    <submittedName>
        <fullName evidence="3">Sulfotransferase family protein</fullName>
    </submittedName>
</protein>
<accession>A0A371B5E0</accession>
<evidence type="ECO:0000313" key="4">
    <source>
        <dbReference type="Proteomes" id="UP000263833"/>
    </source>
</evidence>
<dbReference type="Pfam" id="PF13469">
    <property type="entry name" value="Sulfotransfer_3"/>
    <property type="match status" value="1"/>
</dbReference>
<dbReference type="SUPFAM" id="SSF48452">
    <property type="entry name" value="TPR-like"/>
    <property type="match status" value="3"/>
</dbReference>
<keyword evidence="2" id="KW-0802">TPR repeat</keyword>
<feature type="repeat" description="TPR" evidence="2">
    <location>
        <begin position="137"/>
        <end position="170"/>
    </location>
</feature>
<dbReference type="InterPro" id="IPR026634">
    <property type="entry name" value="TPST-like"/>
</dbReference>
<gene>
    <name evidence="3" type="ORF">DXH95_12540</name>
</gene>
<reference evidence="4" key="1">
    <citation type="submission" date="2018-08" db="EMBL/GenBank/DDBJ databases">
        <authorList>
            <person name="Kim S.-J."/>
            <person name="Jung G.-Y."/>
        </authorList>
    </citation>
    <scope>NUCLEOTIDE SEQUENCE [LARGE SCALE GENOMIC DNA]</scope>
    <source>
        <strain evidence="4">GY_G</strain>
    </source>
</reference>
<dbReference type="SUPFAM" id="SSF52540">
    <property type="entry name" value="P-loop containing nucleoside triphosphate hydrolases"/>
    <property type="match status" value="1"/>
</dbReference>
<dbReference type="PROSITE" id="PS50293">
    <property type="entry name" value="TPR_REGION"/>
    <property type="match status" value="1"/>
</dbReference>
<dbReference type="InterPro" id="IPR027417">
    <property type="entry name" value="P-loop_NTPase"/>
</dbReference>
<dbReference type="PROSITE" id="PS50005">
    <property type="entry name" value="TPR"/>
    <property type="match status" value="2"/>
</dbReference>
<keyword evidence="4" id="KW-1185">Reference proteome</keyword>
<evidence type="ECO:0000313" key="3">
    <source>
        <dbReference type="EMBL" id="RDV02764.1"/>
    </source>
</evidence>